<keyword evidence="9 17" id="KW-0545">Nucleotide biosynthesis</keyword>
<dbReference type="eggNOG" id="COG0125">
    <property type="taxonomic scope" value="Bacteria"/>
</dbReference>
<comment type="catalytic activity">
    <reaction evidence="15 17">
        <text>dTMP + ATP = dTDP + ADP</text>
        <dbReference type="Rhea" id="RHEA:13517"/>
        <dbReference type="ChEBI" id="CHEBI:30616"/>
        <dbReference type="ChEBI" id="CHEBI:58369"/>
        <dbReference type="ChEBI" id="CHEBI:63528"/>
        <dbReference type="ChEBI" id="CHEBI:456216"/>
        <dbReference type="EC" id="2.7.4.9"/>
    </reaction>
</comment>
<dbReference type="EC" id="2.7.4.9" evidence="3 17"/>
<gene>
    <name evidence="17 21" type="primary">tmk</name>
    <name evidence="21" type="ordered locus">MODMU_0688</name>
</gene>
<evidence type="ECO:0000256" key="7">
    <source>
        <dbReference type="ARBA" id="ARBA00022679"/>
    </source>
</evidence>
<feature type="transmembrane region" description="Helical" evidence="19">
    <location>
        <begin position="371"/>
        <end position="393"/>
    </location>
</feature>
<dbReference type="HOGENOM" id="CLU_008049_2_1_11"/>
<dbReference type="OrthoDB" id="9774907at2"/>
<proteinExistence type="inferred from homology"/>
<dbReference type="FunFam" id="3.40.50.300:FF:000225">
    <property type="entry name" value="Thymidylate kinase"/>
    <property type="match status" value="1"/>
</dbReference>
<dbReference type="InterPro" id="IPR027417">
    <property type="entry name" value="P-loop_NTPase"/>
</dbReference>
<accession>I4ERY1</accession>
<evidence type="ECO:0000313" key="21">
    <source>
        <dbReference type="EMBL" id="CCH86144.1"/>
    </source>
</evidence>
<dbReference type="KEGG" id="mmar:MODMU_0688"/>
<keyword evidence="10 17" id="KW-0547">Nucleotide-binding</keyword>
<protein>
    <recommendedName>
        <fullName evidence="4 17">Thymidylate kinase</fullName>
        <ecNumber evidence="3 17">2.7.4.9</ecNumber>
    </recommendedName>
    <alternativeName>
        <fullName evidence="17">dTMP kinase</fullName>
    </alternativeName>
</protein>
<comment type="function">
    <text evidence="16 17">Phosphorylation of dTMP to form dTDP in both de novo and salvage pathways of dTTP synthesis.</text>
</comment>
<feature type="transmembrane region" description="Helical" evidence="19">
    <location>
        <begin position="320"/>
        <end position="337"/>
    </location>
</feature>
<keyword evidence="22" id="KW-1185">Reference proteome</keyword>
<dbReference type="AlphaFoldDB" id="I4ERY1"/>
<evidence type="ECO:0000256" key="14">
    <source>
        <dbReference type="ARBA" id="ARBA00023136"/>
    </source>
</evidence>
<comment type="similarity">
    <text evidence="2 17">Belongs to the thymidylate kinase family.</text>
</comment>
<evidence type="ECO:0000259" key="20">
    <source>
        <dbReference type="Pfam" id="PF02223"/>
    </source>
</evidence>
<evidence type="ECO:0000256" key="1">
    <source>
        <dbReference type="ARBA" id="ARBA00004651"/>
    </source>
</evidence>
<evidence type="ECO:0000256" key="16">
    <source>
        <dbReference type="ARBA" id="ARBA00057735"/>
    </source>
</evidence>
<evidence type="ECO:0000256" key="18">
    <source>
        <dbReference type="SAM" id="MobiDB-lite"/>
    </source>
</evidence>
<keyword evidence="8 19" id="KW-0812">Transmembrane</keyword>
<keyword evidence="6" id="KW-1003">Cell membrane</keyword>
<evidence type="ECO:0000313" key="22">
    <source>
        <dbReference type="Proteomes" id="UP000006461"/>
    </source>
</evidence>
<feature type="region of interest" description="Disordered" evidence="18">
    <location>
        <begin position="103"/>
        <end position="129"/>
    </location>
</feature>
<keyword evidence="14 19" id="KW-0472">Membrane</keyword>
<feature type="transmembrane region" description="Helical" evidence="19">
    <location>
        <begin position="540"/>
        <end position="557"/>
    </location>
</feature>
<keyword evidence="7 17" id="KW-0808">Transferase</keyword>
<feature type="transmembrane region" description="Helical" evidence="19">
    <location>
        <begin position="437"/>
        <end position="454"/>
    </location>
</feature>
<dbReference type="InterPro" id="IPR018095">
    <property type="entry name" value="Thymidylate_kin_CS"/>
</dbReference>
<dbReference type="eggNOG" id="COG0477">
    <property type="taxonomic scope" value="Bacteria"/>
</dbReference>
<dbReference type="Gene3D" id="3.40.50.300">
    <property type="entry name" value="P-loop containing nucleotide triphosphate hydrolases"/>
    <property type="match status" value="1"/>
</dbReference>
<evidence type="ECO:0000256" key="3">
    <source>
        <dbReference type="ARBA" id="ARBA00012980"/>
    </source>
</evidence>
<feature type="transmembrane region" description="Helical" evidence="19">
    <location>
        <begin position="279"/>
        <end position="300"/>
    </location>
</feature>
<name>I4ERY1_MODI5</name>
<dbReference type="PATRIC" id="fig|477641.3.peg.657"/>
<comment type="subcellular location">
    <subcellularLocation>
        <location evidence="1">Cell membrane</location>
        <topology evidence="1">Multi-pass membrane protein</topology>
    </subcellularLocation>
</comment>
<feature type="compositionally biased region" description="Basic and acidic residues" evidence="18">
    <location>
        <begin position="119"/>
        <end position="129"/>
    </location>
</feature>
<evidence type="ECO:0000256" key="5">
    <source>
        <dbReference type="ARBA" id="ARBA00022448"/>
    </source>
</evidence>
<dbReference type="Gene3D" id="1.20.1250.20">
    <property type="entry name" value="MFS general substrate transporter like domains"/>
    <property type="match status" value="1"/>
</dbReference>
<evidence type="ECO:0000256" key="2">
    <source>
        <dbReference type="ARBA" id="ARBA00009776"/>
    </source>
</evidence>
<dbReference type="Pfam" id="PF05977">
    <property type="entry name" value="MFS_3"/>
    <property type="match status" value="1"/>
</dbReference>
<dbReference type="Pfam" id="PF02223">
    <property type="entry name" value="Thymidylate_kin"/>
    <property type="match status" value="1"/>
</dbReference>
<dbReference type="GO" id="GO:0005886">
    <property type="term" value="C:plasma membrane"/>
    <property type="evidence" value="ECO:0007669"/>
    <property type="project" value="UniProtKB-SubCell"/>
</dbReference>
<feature type="transmembrane region" description="Helical" evidence="19">
    <location>
        <begin position="152"/>
        <end position="174"/>
    </location>
</feature>
<dbReference type="PANTHER" id="PTHR43266">
    <property type="entry name" value="MACROLIDE-EFFLUX PROTEIN"/>
    <property type="match status" value="1"/>
</dbReference>
<dbReference type="GO" id="GO:0004798">
    <property type="term" value="F:dTMP kinase activity"/>
    <property type="evidence" value="ECO:0007669"/>
    <property type="project" value="UniProtKB-UniRule"/>
</dbReference>
<feature type="compositionally biased region" description="Polar residues" evidence="18">
    <location>
        <begin position="818"/>
        <end position="827"/>
    </location>
</feature>
<dbReference type="InterPro" id="IPR010290">
    <property type="entry name" value="TM_effector"/>
</dbReference>
<evidence type="ECO:0000256" key="11">
    <source>
        <dbReference type="ARBA" id="ARBA00022777"/>
    </source>
</evidence>
<dbReference type="NCBIfam" id="TIGR00041">
    <property type="entry name" value="DTMP_kinase"/>
    <property type="match status" value="1"/>
</dbReference>
<dbReference type="CDD" id="cd01672">
    <property type="entry name" value="TMPK"/>
    <property type="match status" value="1"/>
</dbReference>
<feature type="transmembrane region" description="Helical" evidence="19">
    <location>
        <begin position="405"/>
        <end position="425"/>
    </location>
</feature>
<evidence type="ECO:0000256" key="12">
    <source>
        <dbReference type="ARBA" id="ARBA00022840"/>
    </source>
</evidence>
<dbReference type="GO" id="GO:0005524">
    <property type="term" value="F:ATP binding"/>
    <property type="evidence" value="ECO:0007669"/>
    <property type="project" value="UniProtKB-UniRule"/>
</dbReference>
<reference evidence="21 22" key="1">
    <citation type="journal article" date="2012" name="J. Bacteriol.">
        <title>Genome Sequence of Radiation-Resistant Modestobacter marinus Strain BC501, a Representative Actinobacterium That Thrives on Calcareous Stone Surfaces.</title>
        <authorList>
            <person name="Normand P."/>
            <person name="Gury J."/>
            <person name="Pujic P."/>
            <person name="Chouaia B."/>
            <person name="Crotti E."/>
            <person name="Brusetti L."/>
            <person name="Daffonchio D."/>
            <person name="Vacherie B."/>
            <person name="Barbe V."/>
            <person name="Medigue C."/>
            <person name="Calteau A."/>
            <person name="Ghodhbane-Gtari F."/>
            <person name="Essoussi I."/>
            <person name="Nouioui I."/>
            <person name="Abbassi-Ghozzi I."/>
            <person name="Gtari M."/>
        </authorList>
    </citation>
    <scope>NUCLEOTIDE SEQUENCE [LARGE SCALE GENOMIC DNA]</scope>
    <source>
        <strain evidence="22">BC 501</strain>
    </source>
</reference>
<dbReference type="CDD" id="cd06173">
    <property type="entry name" value="MFS_MefA_like"/>
    <property type="match status" value="1"/>
</dbReference>
<keyword evidence="11 17" id="KW-0418">Kinase</keyword>
<evidence type="ECO:0000256" key="15">
    <source>
        <dbReference type="ARBA" id="ARBA00048743"/>
    </source>
</evidence>
<evidence type="ECO:0000256" key="19">
    <source>
        <dbReference type="SAM" id="Phobius"/>
    </source>
</evidence>
<dbReference type="OMA" id="LDRRWTM"/>
<sequence length="827" mass="86515">MPPDGWNGAIPSSRPGTVAEPSHGPDTTPPRGVSISSDPTDRPPSGGPSADGVPAAPDPGPGGVPSAADQPPVAAEPADGLPPAGADGAGVPLAGLHVEEAPAADRSGAQPAGDQGEPADGHHDEPDDHHAAGVSLVAKVRAVLRVRDFRKLWLSMSLSSFGDWLGLLAITATATSLVDGFAGQNYALGAVLLFRLLPAILLGPLAGAFADRFDRRKTMVVSDVLRFALFASIPIVDELVWLFVAQFLIEAISLFWIPAKEAAVPNMLRKDQLEPANQLSLVTTYGFTPVLAALVFAVLTTVGDRLGTTVPSLDESKLSLYLNALTFLVAAVVIWNLPSISGRRAAGTQVTGESFLHSLRAGFSFAGHTPLVRGLVVGITGAFVAAGVVIATGQAFASSVGGGEAAYGLLFGAVFIGLGLGISLGPSIARDLSRERLFGVAIVGAGVGVGLLAWTFTLWIALLLVVVMGFFAGIAYLAGFTLLGTEVDDALRGRTFALVQSLVRASLIVSLAVVPFGVGLLGRTSVDVGSVELAVTGERVMLFVAGLLAVAVGVLAYRQMDDGRPVPLVADVVTALRRDTTARRRLAGGGVFIAFEGGEGAGKSTQTRRLQEWLTEEGLVARTTREPGGTPLGAKIRAIVLDPASAGLSPRSEALLYAADRAQHVHDVLRPALDAGEVVITDRFVDSSLAYQGAGRTIPMDDVRSISRWATQGLQPDLTVLLDLPPEVGLARARGRAAADRLESESLEFHQRVRGTFRALAEAQPDRYLVLDARRSPDELAAAIRTRVSDLLQGLPLQQLPQHARVPRTRRHGDHVVQTGSTPQLHP</sequence>
<evidence type="ECO:0000256" key="8">
    <source>
        <dbReference type="ARBA" id="ARBA00022692"/>
    </source>
</evidence>
<dbReference type="InterPro" id="IPR036259">
    <property type="entry name" value="MFS_trans_sf"/>
</dbReference>
<feature type="region of interest" description="Disordered" evidence="18">
    <location>
        <begin position="800"/>
        <end position="827"/>
    </location>
</feature>
<dbReference type="EMBL" id="FO203431">
    <property type="protein sequence ID" value="CCH86144.1"/>
    <property type="molecule type" value="Genomic_DNA"/>
</dbReference>
<dbReference type="GO" id="GO:0006235">
    <property type="term" value="P:dTTP biosynthetic process"/>
    <property type="evidence" value="ECO:0007669"/>
    <property type="project" value="UniProtKB-UniRule"/>
</dbReference>
<dbReference type="HAMAP" id="MF_00165">
    <property type="entry name" value="Thymidylate_kinase"/>
    <property type="match status" value="1"/>
</dbReference>
<feature type="domain" description="Thymidylate kinase-like" evidence="20">
    <location>
        <begin position="595"/>
        <end position="784"/>
    </location>
</feature>
<feature type="compositionally biased region" description="Low complexity" evidence="18">
    <location>
        <begin position="43"/>
        <end position="55"/>
    </location>
</feature>
<evidence type="ECO:0000256" key="13">
    <source>
        <dbReference type="ARBA" id="ARBA00022989"/>
    </source>
</evidence>
<evidence type="ECO:0000256" key="4">
    <source>
        <dbReference type="ARBA" id="ARBA00017144"/>
    </source>
</evidence>
<feature type="transmembrane region" description="Helical" evidence="19">
    <location>
        <begin position="495"/>
        <end position="520"/>
    </location>
</feature>
<dbReference type="SUPFAM" id="SSF103473">
    <property type="entry name" value="MFS general substrate transporter"/>
    <property type="match status" value="1"/>
</dbReference>
<dbReference type="STRING" id="477641.MODMU_0688"/>
<dbReference type="InterPro" id="IPR039430">
    <property type="entry name" value="Thymidylate_kin-like_dom"/>
</dbReference>
<evidence type="ECO:0000256" key="9">
    <source>
        <dbReference type="ARBA" id="ARBA00022727"/>
    </source>
</evidence>
<feature type="transmembrane region" description="Helical" evidence="19">
    <location>
        <begin position="186"/>
        <end position="206"/>
    </location>
</feature>
<dbReference type="Proteomes" id="UP000006461">
    <property type="component" value="Chromosome"/>
</dbReference>
<feature type="binding site" evidence="17">
    <location>
        <begin position="597"/>
        <end position="604"/>
    </location>
    <ligand>
        <name>ATP</name>
        <dbReference type="ChEBI" id="CHEBI:30616"/>
    </ligand>
</feature>
<evidence type="ECO:0000256" key="6">
    <source>
        <dbReference type="ARBA" id="ARBA00022475"/>
    </source>
</evidence>
<keyword evidence="13 19" id="KW-1133">Transmembrane helix</keyword>
<dbReference type="PROSITE" id="PS01331">
    <property type="entry name" value="THYMIDYLATE_KINASE"/>
    <property type="match status" value="1"/>
</dbReference>
<dbReference type="PANTHER" id="PTHR43266:SF2">
    <property type="entry name" value="MAJOR FACILITATOR SUPERFAMILY (MFS) PROFILE DOMAIN-CONTAINING PROTEIN"/>
    <property type="match status" value="1"/>
</dbReference>
<dbReference type="SUPFAM" id="SSF52540">
    <property type="entry name" value="P-loop containing nucleoside triphosphate hydrolases"/>
    <property type="match status" value="1"/>
</dbReference>
<dbReference type="InterPro" id="IPR018094">
    <property type="entry name" value="Thymidylate_kinase"/>
</dbReference>
<keyword evidence="12 17" id="KW-0067">ATP-binding</keyword>
<feature type="transmembrane region" description="Helical" evidence="19">
    <location>
        <begin position="460"/>
        <end position="483"/>
    </location>
</feature>
<feature type="region of interest" description="Disordered" evidence="18">
    <location>
        <begin position="1"/>
        <end position="91"/>
    </location>
</feature>
<feature type="compositionally biased region" description="Low complexity" evidence="18">
    <location>
        <begin position="64"/>
        <end position="91"/>
    </location>
</feature>
<organism evidence="21 22">
    <name type="scientific">Modestobacter italicus (strain DSM 44449 / CECT 9708 / BC 501)</name>
    <dbReference type="NCBI Taxonomy" id="2732864"/>
    <lineage>
        <taxon>Bacteria</taxon>
        <taxon>Bacillati</taxon>
        <taxon>Actinomycetota</taxon>
        <taxon>Actinomycetes</taxon>
        <taxon>Geodermatophilales</taxon>
        <taxon>Geodermatophilaceae</taxon>
        <taxon>Modestobacter</taxon>
    </lineage>
</organism>
<keyword evidence="5" id="KW-0813">Transport</keyword>
<evidence type="ECO:0000256" key="17">
    <source>
        <dbReference type="HAMAP-Rule" id="MF_00165"/>
    </source>
</evidence>
<evidence type="ECO:0000256" key="10">
    <source>
        <dbReference type="ARBA" id="ARBA00022741"/>
    </source>
</evidence>
<dbReference type="GO" id="GO:0006233">
    <property type="term" value="P:dTDP biosynthetic process"/>
    <property type="evidence" value="ECO:0007669"/>
    <property type="project" value="InterPro"/>
</dbReference>